<evidence type="ECO:0000313" key="2">
    <source>
        <dbReference type="Proteomes" id="UP000026682"/>
    </source>
</evidence>
<dbReference type="EMBL" id="JFZZ01000070">
    <property type="protein sequence ID" value="KAK90702.1"/>
    <property type="molecule type" value="Genomic_DNA"/>
</dbReference>
<dbReference type="Proteomes" id="UP000026682">
    <property type="component" value="Unassembled WGS sequence"/>
</dbReference>
<dbReference type="PATRIC" id="fig|1331206.3.peg.1885"/>
<dbReference type="AlphaFoldDB" id="A0A158M2W3"/>
<proteinExistence type="predicted"/>
<name>A0A158M2W3_9BORD</name>
<gene>
    <name evidence="1" type="ORF">L497_0683</name>
</gene>
<protein>
    <submittedName>
        <fullName evidence="1">Putative N-acetyltransferase YedL</fullName>
    </submittedName>
</protein>
<evidence type="ECO:0000313" key="1">
    <source>
        <dbReference type="EMBL" id="KAK90702.1"/>
    </source>
</evidence>
<sequence>MLRAFLQGLPAHLLPGGEGWLILSDLAEHLGLRGPDDLQNWIAQAGLRVLQRHTARPAHPRALDASDPLHMARSRELTSLWRLGCA</sequence>
<keyword evidence="1" id="KW-0808">Transferase</keyword>
<comment type="caution">
    <text evidence="1">The sequence shown here is derived from an EMBL/GenBank/DDBJ whole genome shotgun (WGS) entry which is preliminary data.</text>
</comment>
<reference evidence="1 2" key="1">
    <citation type="submission" date="2014-03" db="EMBL/GenBank/DDBJ databases">
        <title>Genome sequence of Bordetella holmseii.</title>
        <authorList>
            <person name="Harvill E."/>
            <person name="Goodfield L.L."/>
            <person name="Ivanov Y."/>
            <person name="Meyer J.A."/>
            <person name="Newth C."/>
            <person name="Cassiday P."/>
            <person name="Tondella M.L."/>
            <person name="Liao P."/>
            <person name="Zimmerman J."/>
            <person name="Meert K."/>
            <person name="Wessel D."/>
            <person name="Berger J."/>
            <person name="Dean J.M."/>
            <person name="Holubkov R."/>
            <person name="Burr J."/>
            <person name="Liu T."/>
            <person name="Brinkac L.M."/>
            <person name="Sanka R."/>
            <person name="Kim M."/>
            <person name="Losada L."/>
        </authorList>
    </citation>
    <scope>NUCLEOTIDE SEQUENCE [LARGE SCALE GENOMIC DNA]</scope>
    <source>
        <strain evidence="1 2">CDC-H585-BH</strain>
    </source>
</reference>
<dbReference type="GO" id="GO:0016740">
    <property type="term" value="F:transferase activity"/>
    <property type="evidence" value="ECO:0007669"/>
    <property type="project" value="UniProtKB-KW"/>
</dbReference>
<accession>A0A158M2W3</accession>
<organism evidence="1 2">
    <name type="scientific">Bordetella holmesii CDC-H585-BH</name>
    <dbReference type="NCBI Taxonomy" id="1331206"/>
    <lineage>
        <taxon>Bacteria</taxon>
        <taxon>Pseudomonadati</taxon>
        <taxon>Pseudomonadota</taxon>
        <taxon>Betaproteobacteria</taxon>
        <taxon>Burkholderiales</taxon>
        <taxon>Alcaligenaceae</taxon>
        <taxon>Bordetella</taxon>
    </lineage>
</organism>
<dbReference type="STRING" id="35814.BBB42_06725"/>